<evidence type="ECO:0000313" key="1">
    <source>
        <dbReference type="EMBL" id="GFY10595.1"/>
    </source>
</evidence>
<comment type="caution">
    <text evidence="1">The sequence shown here is derived from an EMBL/GenBank/DDBJ whole genome shotgun (WGS) entry which is preliminary data.</text>
</comment>
<accession>A0A8X6VLF8</accession>
<name>A0A8X6VLF8_TRICX</name>
<keyword evidence="2" id="KW-1185">Reference proteome</keyword>
<dbReference type="Proteomes" id="UP000887159">
    <property type="component" value="Unassembled WGS sequence"/>
</dbReference>
<gene>
    <name evidence="1" type="primary">AVEN_44882_1</name>
    <name evidence="1" type="ORF">TNCV_2194161</name>
</gene>
<evidence type="ECO:0000313" key="2">
    <source>
        <dbReference type="Proteomes" id="UP000887159"/>
    </source>
</evidence>
<protein>
    <submittedName>
        <fullName evidence="1">Uncharacterized protein</fullName>
    </submittedName>
</protein>
<dbReference type="AlphaFoldDB" id="A0A8X6VLF8"/>
<reference evidence="1" key="1">
    <citation type="submission" date="2020-08" db="EMBL/GenBank/DDBJ databases">
        <title>Multicomponent nature underlies the extraordinary mechanical properties of spider dragline silk.</title>
        <authorList>
            <person name="Kono N."/>
            <person name="Nakamura H."/>
            <person name="Mori M."/>
            <person name="Yoshida Y."/>
            <person name="Ohtoshi R."/>
            <person name="Malay A.D."/>
            <person name="Moran D.A.P."/>
            <person name="Tomita M."/>
            <person name="Numata K."/>
            <person name="Arakawa K."/>
        </authorList>
    </citation>
    <scope>NUCLEOTIDE SEQUENCE</scope>
</reference>
<proteinExistence type="predicted"/>
<organism evidence="1 2">
    <name type="scientific">Trichonephila clavipes</name>
    <name type="common">Golden silk orbweaver</name>
    <name type="synonym">Nephila clavipes</name>
    <dbReference type="NCBI Taxonomy" id="2585209"/>
    <lineage>
        <taxon>Eukaryota</taxon>
        <taxon>Metazoa</taxon>
        <taxon>Ecdysozoa</taxon>
        <taxon>Arthropoda</taxon>
        <taxon>Chelicerata</taxon>
        <taxon>Arachnida</taxon>
        <taxon>Araneae</taxon>
        <taxon>Araneomorphae</taxon>
        <taxon>Entelegynae</taxon>
        <taxon>Araneoidea</taxon>
        <taxon>Nephilidae</taxon>
        <taxon>Trichonephila</taxon>
    </lineage>
</organism>
<dbReference type="EMBL" id="BMAU01021300">
    <property type="protein sequence ID" value="GFY10595.1"/>
    <property type="molecule type" value="Genomic_DNA"/>
</dbReference>
<sequence>MSPGQCNTGLTMPRHAEYEINNMILGNNTPLIKQCPPNFRYTGRRGLTGCNSSAKHIPHILYWIQVRRVCWPIHTGDILRLKALVYNVFTVRMGVVIHKQKFSTYGTPKQTYMLFENDVPIDLACHRYIMIMQVSSGTKSNSSPKEPSCTTLTVSFNGVLLVVTGTWHSPY</sequence>